<dbReference type="InterPro" id="IPR036388">
    <property type="entry name" value="WH-like_DNA-bd_sf"/>
</dbReference>
<dbReference type="PRINTS" id="PR00033">
    <property type="entry name" value="HTHASNC"/>
</dbReference>
<proteinExistence type="predicted"/>
<reference evidence="2" key="1">
    <citation type="submission" date="2018-05" db="EMBL/GenBank/DDBJ databases">
        <authorList>
            <person name="Lanie J.A."/>
            <person name="Ng W.-L."/>
            <person name="Kazmierczak K.M."/>
            <person name="Andrzejewski T.M."/>
            <person name="Davidsen T.M."/>
            <person name="Wayne K.J."/>
            <person name="Tettelin H."/>
            <person name="Glass J.I."/>
            <person name="Rusch D."/>
            <person name="Podicherti R."/>
            <person name="Tsui H.-C.T."/>
            <person name="Winkler M.E."/>
        </authorList>
    </citation>
    <scope>NUCLEOTIDE SEQUENCE</scope>
</reference>
<evidence type="ECO:0000313" key="2">
    <source>
        <dbReference type="EMBL" id="SVD76221.1"/>
    </source>
</evidence>
<dbReference type="InterPro" id="IPR011991">
    <property type="entry name" value="ArsR-like_HTH"/>
</dbReference>
<organism evidence="2">
    <name type="scientific">marine metagenome</name>
    <dbReference type="NCBI Taxonomy" id="408172"/>
    <lineage>
        <taxon>unclassified sequences</taxon>
        <taxon>metagenomes</taxon>
        <taxon>ecological metagenomes</taxon>
    </lineage>
</organism>
<protein>
    <recommendedName>
        <fullName evidence="1">HTH asnC-type domain-containing protein</fullName>
    </recommendedName>
</protein>
<feature type="non-terminal residue" evidence="2">
    <location>
        <position position="79"/>
    </location>
</feature>
<dbReference type="SUPFAM" id="SSF46785">
    <property type="entry name" value="Winged helix' DNA-binding domain"/>
    <property type="match status" value="1"/>
</dbReference>
<feature type="domain" description="HTH asnC-type" evidence="1">
    <location>
        <begin position="1"/>
        <end position="67"/>
    </location>
</feature>
<dbReference type="PROSITE" id="PS50956">
    <property type="entry name" value="HTH_ASNC_2"/>
    <property type="match status" value="1"/>
</dbReference>
<dbReference type="GO" id="GO:0043565">
    <property type="term" value="F:sequence-specific DNA binding"/>
    <property type="evidence" value="ECO:0007669"/>
    <property type="project" value="InterPro"/>
</dbReference>
<sequence>MTRREQQVLDLIRKNALISQKEIAEHMGISRSAVAGHVMALVAKGILKGRGYVINDEPFIVAIGGANIDISASPTGKLS</sequence>
<accession>A0A382Y0E0</accession>
<dbReference type="Gene3D" id="1.10.10.10">
    <property type="entry name" value="Winged helix-like DNA-binding domain superfamily/Winged helix DNA-binding domain"/>
    <property type="match status" value="1"/>
</dbReference>
<dbReference type="AlphaFoldDB" id="A0A382Y0E0"/>
<dbReference type="InterPro" id="IPR036390">
    <property type="entry name" value="WH_DNA-bd_sf"/>
</dbReference>
<dbReference type="CDD" id="cd00090">
    <property type="entry name" value="HTH_ARSR"/>
    <property type="match status" value="1"/>
</dbReference>
<evidence type="ECO:0000259" key="1">
    <source>
        <dbReference type="PROSITE" id="PS50956"/>
    </source>
</evidence>
<name>A0A382Y0E0_9ZZZZ</name>
<dbReference type="Pfam" id="PF13412">
    <property type="entry name" value="HTH_24"/>
    <property type="match status" value="1"/>
</dbReference>
<gene>
    <name evidence="2" type="ORF">METZ01_LOCUS429075</name>
</gene>
<dbReference type="EMBL" id="UINC01171581">
    <property type="protein sequence ID" value="SVD76221.1"/>
    <property type="molecule type" value="Genomic_DNA"/>
</dbReference>
<dbReference type="InterPro" id="IPR000485">
    <property type="entry name" value="AsnC-type_HTH_dom"/>
</dbReference>